<dbReference type="SUPFAM" id="SSF103025">
    <property type="entry name" value="Folate-binding domain"/>
    <property type="match status" value="1"/>
</dbReference>
<dbReference type="Pfam" id="PF01571">
    <property type="entry name" value="GCV_T"/>
    <property type="match status" value="1"/>
</dbReference>
<keyword evidence="2" id="KW-0808">Transferase</keyword>
<dbReference type="HOGENOM" id="CLU_1000528_0_0_11"/>
<evidence type="ECO:0000313" key="3">
    <source>
        <dbReference type="Proteomes" id="UP000000333"/>
    </source>
</evidence>
<dbReference type="InterPro" id="IPR006222">
    <property type="entry name" value="GCVT_N"/>
</dbReference>
<accession>E1R084</accession>
<dbReference type="KEGG" id="ols:Olsu_0937"/>
<dbReference type="STRING" id="633147.Olsu_0937"/>
<sequence length="286" mass="30196">MKGSDMAQASPLHEEHVLLGASFSVDGTGVERPVDYAAASADSARLKDGALLADMGGMTSLLVSGHGCGDFVGAAMAGRRLAVGETAFEAALVGDGTVASIPLMARTGTEEFALWDLTPRGETLFAWLSFVIGIGREGFRPYEGVAVEDVSERLVPLCLCGAAAQRVLSDYLRDEERLPEEGRVADVRLDGRIATLVASLRLSGETHCYLVMVPPALARAVWRSLLSFGEVSPAPPSLMTAAIAGCLPWLAPASTLDRLELDAAFLARHGLVREGRDYIGARGLLD</sequence>
<evidence type="ECO:0000259" key="1">
    <source>
        <dbReference type="Pfam" id="PF01571"/>
    </source>
</evidence>
<dbReference type="GO" id="GO:0016740">
    <property type="term" value="F:transferase activity"/>
    <property type="evidence" value="ECO:0007669"/>
    <property type="project" value="UniProtKB-KW"/>
</dbReference>
<dbReference type="Proteomes" id="UP000000333">
    <property type="component" value="Chromosome"/>
</dbReference>
<dbReference type="OrthoDB" id="3186112at2"/>
<keyword evidence="3" id="KW-1185">Reference proteome</keyword>
<dbReference type="EMBL" id="CP002106">
    <property type="protein sequence ID" value="ADK68048.1"/>
    <property type="molecule type" value="Genomic_DNA"/>
</dbReference>
<reference evidence="2 3" key="1">
    <citation type="journal article" date="2010" name="Stand. Genomic Sci.">
        <title>Complete genome sequence of Olsenella uli type strain (VPI D76D-27C).</title>
        <authorList>
            <person name="Goker M."/>
            <person name="Held B."/>
            <person name="Lucas S."/>
            <person name="Nolan M."/>
            <person name="Yasawong M."/>
            <person name="Glavina Del Rio T."/>
            <person name="Tice H."/>
            <person name="Cheng J.F."/>
            <person name="Bruce D."/>
            <person name="Detter J.C."/>
            <person name="Tapia R."/>
            <person name="Han C."/>
            <person name="Goodwin L."/>
            <person name="Pitluck S."/>
            <person name="Liolios K."/>
            <person name="Ivanova N."/>
            <person name="Mavromatis K."/>
            <person name="Mikhailova N."/>
            <person name="Pati A."/>
            <person name="Chen A."/>
            <person name="Palaniappan K."/>
            <person name="Land M."/>
            <person name="Hauser L."/>
            <person name="Chang Y.J."/>
            <person name="Jeffries C.D."/>
            <person name="Rohde M."/>
            <person name="Sikorski J."/>
            <person name="Pukall R."/>
            <person name="Woyke T."/>
            <person name="Bristow J."/>
            <person name="Eisen J.A."/>
            <person name="Markowitz V."/>
            <person name="Hugenholtz P."/>
            <person name="Kyrpides N.C."/>
            <person name="Klenk H.P."/>
            <person name="Lapidus A."/>
        </authorList>
    </citation>
    <scope>NUCLEOTIDE SEQUENCE [LARGE SCALE GENOMIC DNA]</scope>
    <source>
        <strain evidence="3">ATCC 49627 / DSM 7084 / CIP 109912 / JCM 12494 / NCIMB 702895 / VPI D76D-27C</strain>
    </source>
</reference>
<gene>
    <name evidence="2" type="ordered locus">Olsu_0937</name>
</gene>
<evidence type="ECO:0000313" key="2">
    <source>
        <dbReference type="EMBL" id="ADK68048.1"/>
    </source>
</evidence>
<dbReference type="InterPro" id="IPR027266">
    <property type="entry name" value="TrmE/GcvT-like"/>
</dbReference>
<dbReference type="PATRIC" id="fig|633147.7.peg.610"/>
<organism evidence="2 3">
    <name type="scientific">Olsenella uli (strain ATCC 49627 / DSM 7084 / CCUG 31166 / CIP 109912 / JCM 12494 / LMG 11480 / NCIMB 702895 / VPI D76D-27C)</name>
    <name type="common">Lactobacillus uli</name>
    <dbReference type="NCBI Taxonomy" id="633147"/>
    <lineage>
        <taxon>Bacteria</taxon>
        <taxon>Bacillati</taxon>
        <taxon>Actinomycetota</taxon>
        <taxon>Coriobacteriia</taxon>
        <taxon>Coriobacteriales</taxon>
        <taxon>Atopobiaceae</taxon>
        <taxon>Olsenella</taxon>
    </lineage>
</organism>
<dbReference type="eggNOG" id="COG0404">
    <property type="taxonomic scope" value="Bacteria"/>
</dbReference>
<proteinExistence type="predicted"/>
<dbReference type="Gene3D" id="3.30.1360.120">
    <property type="entry name" value="Probable tRNA modification gtpase trme, domain 1"/>
    <property type="match status" value="1"/>
</dbReference>
<feature type="domain" description="GCVT N-terminal" evidence="1">
    <location>
        <begin position="12"/>
        <end position="230"/>
    </location>
</feature>
<name>E1R084_OLSUV</name>
<protein>
    <submittedName>
        <fullName evidence="2">Glycine cleavage T protein (Aminomethyl transferase)</fullName>
    </submittedName>
</protein>
<dbReference type="AlphaFoldDB" id="E1R084"/>